<keyword evidence="1" id="KW-0677">Repeat</keyword>
<organism evidence="4 5">
    <name type="scientific">Actinopolymorpha pittospori</name>
    <dbReference type="NCBI Taxonomy" id="648752"/>
    <lineage>
        <taxon>Bacteria</taxon>
        <taxon>Bacillati</taxon>
        <taxon>Actinomycetota</taxon>
        <taxon>Actinomycetes</taxon>
        <taxon>Propionibacteriales</taxon>
        <taxon>Actinopolymorphaceae</taxon>
        <taxon>Actinopolymorpha</taxon>
    </lineage>
</organism>
<evidence type="ECO:0000313" key="4">
    <source>
        <dbReference type="EMBL" id="MBE1607513.1"/>
    </source>
</evidence>
<dbReference type="Gene3D" id="1.25.40.20">
    <property type="entry name" value="Ankyrin repeat-containing domain"/>
    <property type="match status" value="2"/>
</dbReference>
<evidence type="ECO:0000256" key="2">
    <source>
        <dbReference type="ARBA" id="ARBA00023043"/>
    </source>
</evidence>
<feature type="repeat" description="ANK" evidence="3">
    <location>
        <begin position="346"/>
        <end position="378"/>
    </location>
</feature>
<dbReference type="SMART" id="SM00248">
    <property type="entry name" value="ANK"/>
    <property type="match status" value="4"/>
</dbReference>
<proteinExistence type="predicted"/>
<dbReference type="InterPro" id="IPR002110">
    <property type="entry name" value="Ankyrin_rpt"/>
</dbReference>
<accession>A0A927MZF3</accession>
<dbReference type="InterPro" id="IPR050745">
    <property type="entry name" value="Multifunctional_regulatory"/>
</dbReference>
<dbReference type="Pfam" id="PF13637">
    <property type="entry name" value="Ank_4"/>
    <property type="match status" value="1"/>
</dbReference>
<evidence type="ECO:0000313" key="5">
    <source>
        <dbReference type="Proteomes" id="UP000638648"/>
    </source>
</evidence>
<dbReference type="InterPro" id="IPR036770">
    <property type="entry name" value="Ankyrin_rpt-contain_sf"/>
</dbReference>
<sequence>MPTRPLPDNPSLEHLKNQAKSLQRGVRAGDPVATAMLAEFFPRDADAPARAEAGGDGCSLTEAQVVIARSYGFASWARLRGHLDVVATYSRWPEPVDDLPESRSGDPEALADHFLNLVTLSYTKDTPERAAHGGRLLAARPEIAKVGAHTLAAVGDVVGLRELLHRDPEAARRTGGPFDWEPLLYLCYSRFAARATGGGSVAAAVVLLEAGADPNAGYLWRGLTSPFTALAGAFGGGEQWQAPHEDSLELARVLLAAGADPNDNQTLYNRMFAPANDHLELLFQFGLGTDVDSPWRARLGHTYPSPTGMVEEQLRWAAAHGMEERVRLLLAHGVDPDGRGYHPAYGDRTALALALGSGHREIARELLRAGATATGVDGLGDLG</sequence>
<dbReference type="AlphaFoldDB" id="A0A927MZF3"/>
<reference evidence="4" key="1">
    <citation type="submission" date="2020-10" db="EMBL/GenBank/DDBJ databases">
        <title>Sequencing the genomes of 1000 actinobacteria strains.</title>
        <authorList>
            <person name="Klenk H.-P."/>
        </authorList>
    </citation>
    <scope>NUCLEOTIDE SEQUENCE</scope>
    <source>
        <strain evidence="4">DSM 45354</strain>
    </source>
</reference>
<evidence type="ECO:0000256" key="1">
    <source>
        <dbReference type="ARBA" id="ARBA00022737"/>
    </source>
</evidence>
<comment type="caution">
    <text evidence="4">The sequence shown here is derived from an EMBL/GenBank/DDBJ whole genome shotgun (WGS) entry which is preliminary data.</text>
</comment>
<evidence type="ECO:0008006" key="6">
    <source>
        <dbReference type="Google" id="ProtNLM"/>
    </source>
</evidence>
<name>A0A927MZF3_9ACTN</name>
<keyword evidence="5" id="KW-1185">Reference proteome</keyword>
<dbReference type="PROSITE" id="PS50088">
    <property type="entry name" value="ANK_REPEAT"/>
    <property type="match status" value="1"/>
</dbReference>
<gene>
    <name evidence="4" type="ORF">HEB94_004361</name>
</gene>
<evidence type="ECO:0000256" key="3">
    <source>
        <dbReference type="PROSITE-ProRule" id="PRU00023"/>
    </source>
</evidence>
<dbReference type="PANTHER" id="PTHR24189:SF50">
    <property type="entry name" value="ANKYRIN REPEAT AND SOCS BOX PROTEIN 2"/>
    <property type="match status" value="1"/>
</dbReference>
<dbReference type="Proteomes" id="UP000638648">
    <property type="component" value="Unassembled WGS sequence"/>
</dbReference>
<dbReference type="EMBL" id="JADBEM010000001">
    <property type="protein sequence ID" value="MBE1607513.1"/>
    <property type="molecule type" value="Genomic_DNA"/>
</dbReference>
<dbReference type="SUPFAM" id="SSF48403">
    <property type="entry name" value="Ankyrin repeat"/>
    <property type="match status" value="1"/>
</dbReference>
<protein>
    <recommendedName>
        <fullName evidence="6">Ankyrin repeat-containing protein</fullName>
    </recommendedName>
</protein>
<dbReference type="PANTHER" id="PTHR24189">
    <property type="entry name" value="MYOTROPHIN"/>
    <property type="match status" value="1"/>
</dbReference>
<dbReference type="RefSeq" id="WP_192751450.1">
    <property type="nucleotide sequence ID" value="NZ_BAABJL010000269.1"/>
</dbReference>
<keyword evidence="2 3" id="KW-0040">ANK repeat</keyword>